<comment type="similarity">
    <text evidence="2 16">Belongs to the zinc-containing alcohol dehydrogenase family.</text>
</comment>
<dbReference type="InterPro" id="IPR013149">
    <property type="entry name" value="ADH-like_C"/>
</dbReference>
<evidence type="ECO:0000256" key="2">
    <source>
        <dbReference type="ARBA" id="ARBA00008072"/>
    </source>
</evidence>
<comment type="caution">
    <text evidence="18">The sequence shown here is derived from an EMBL/GenBank/DDBJ whole genome shotgun (WGS) entry which is preliminary data.</text>
</comment>
<protein>
    <recommendedName>
        <fullName evidence="14">L-arabinitol 4-dehydrogenase</fullName>
        <ecNumber evidence="13">1.1.1.12</ecNumber>
        <ecNumber evidence="10">1.1.1.9</ecNumber>
    </recommendedName>
    <alternativeName>
        <fullName evidence="11">Xylitol dehydrogenase A</fullName>
    </alternativeName>
</protein>
<evidence type="ECO:0000256" key="9">
    <source>
        <dbReference type="ARBA" id="ARBA00025713"/>
    </source>
</evidence>
<dbReference type="EMBL" id="LKCW01000027">
    <property type="protein sequence ID" value="KPM43760.1"/>
    <property type="molecule type" value="Genomic_DNA"/>
</dbReference>
<dbReference type="FunFam" id="3.40.50.720:FF:000068">
    <property type="entry name" value="Sorbitol dehydrogenase"/>
    <property type="match status" value="1"/>
</dbReference>
<evidence type="ECO:0000256" key="7">
    <source>
        <dbReference type="ARBA" id="ARBA00023027"/>
    </source>
</evidence>
<dbReference type="SMART" id="SM00829">
    <property type="entry name" value="PKS_ER"/>
    <property type="match status" value="1"/>
</dbReference>
<evidence type="ECO:0000256" key="11">
    <source>
        <dbReference type="ARBA" id="ARBA00030139"/>
    </source>
</evidence>
<dbReference type="InterPro" id="IPR011032">
    <property type="entry name" value="GroES-like_sf"/>
</dbReference>
<comment type="function">
    <text evidence="8">Xylitol dehydrogenase which catalyzes the conversion of xylitol to D-xylulose. Xylose is a major component of hemicelluloses such as xylan. Most fungi utilize D-xylose via three enzymatic reactions, xylose reductase (XR), xylitol dehydrogenase (XDH), and xylulokinase, to form xylulose 5-phosphate, which enters pentose phosphate pathway.</text>
</comment>
<dbReference type="AlphaFoldDB" id="A0A0P7BQS1"/>
<dbReference type="GO" id="GO:0050019">
    <property type="term" value="F:L-arabinitol 4-dehydrogenase activity"/>
    <property type="evidence" value="ECO:0007669"/>
    <property type="project" value="UniProtKB-EC"/>
</dbReference>
<evidence type="ECO:0000256" key="5">
    <source>
        <dbReference type="ARBA" id="ARBA00022935"/>
    </source>
</evidence>
<dbReference type="GO" id="GO:0008270">
    <property type="term" value="F:zinc ion binding"/>
    <property type="evidence" value="ECO:0007669"/>
    <property type="project" value="InterPro"/>
</dbReference>
<keyword evidence="5" id="KW-0054">Arabinose catabolism</keyword>
<keyword evidence="19" id="KW-1185">Reference proteome</keyword>
<dbReference type="InterPro" id="IPR013154">
    <property type="entry name" value="ADH-like_N"/>
</dbReference>
<dbReference type="GO" id="GO:0006062">
    <property type="term" value="P:sorbitol catabolic process"/>
    <property type="evidence" value="ECO:0007669"/>
    <property type="project" value="TreeGrafter"/>
</dbReference>
<keyword evidence="6" id="KW-0560">Oxidoreductase</keyword>
<dbReference type="CDD" id="cd05285">
    <property type="entry name" value="sorbitol_DH"/>
    <property type="match status" value="1"/>
</dbReference>
<reference evidence="18 19" key="1">
    <citation type="submission" date="2015-09" db="EMBL/GenBank/DDBJ databases">
        <title>Draft genome of a European isolate of the apple canker pathogen Neonectria ditissima.</title>
        <authorList>
            <person name="Gomez-Cortecero A."/>
            <person name="Harrison R.J."/>
            <person name="Armitage A.D."/>
        </authorList>
    </citation>
    <scope>NUCLEOTIDE SEQUENCE [LARGE SCALE GENOMIC DNA]</scope>
    <source>
        <strain evidence="18 19">R09/05</strain>
    </source>
</reference>
<dbReference type="PROSITE" id="PS00059">
    <property type="entry name" value="ADH_ZINC"/>
    <property type="match status" value="1"/>
</dbReference>
<dbReference type="InterPro" id="IPR045306">
    <property type="entry name" value="SDH-like"/>
</dbReference>
<evidence type="ECO:0000256" key="10">
    <source>
        <dbReference type="ARBA" id="ARBA00026119"/>
    </source>
</evidence>
<evidence type="ECO:0000256" key="15">
    <source>
        <dbReference type="ARBA" id="ARBA00049317"/>
    </source>
</evidence>
<dbReference type="EC" id="1.1.1.12" evidence="13"/>
<evidence type="ECO:0000313" key="18">
    <source>
        <dbReference type="EMBL" id="KPM43760.1"/>
    </source>
</evidence>
<evidence type="ECO:0000256" key="6">
    <source>
        <dbReference type="ARBA" id="ARBA00023002"/>
    </source>
</evidence>
<dbReference type="STRING" id="78410.A0A0P7BQS1"/>
<evidence type="ECO:0000256" key="16">
    <source>
        <dbReference type="RuleBase" id="RU361277"/>
    </source>
</evidence>
<dbReference type="EC" id="1.1.1.9" evidence="10"/>
<organism evidence="18 19">
    <name type="scientific">Neonectria ditissima</name>
    <dbReference type="NCBI Taxonomy" id="78410"/>
    <lineage>
        <taxon>Eukaryota</taxon>
        <taxon>Fungi</taxon>
        <taxon>Dikarya</taxon>
        <taxon>Ascomycota</taxon>
        <taxon>Pezizomycotina</taxon>
        <taxon>Sordariomycetes</taxon>
        <taxon>Hypocreomycetidae</taxon>
        <taxon>Hypocreales</taxon>
        <taxon>Nectriaceae</taxon>
        <taxon>Neonectria</taxon>
    </lineage>
</organism>
<proteinExistence type="inferred from homology"/>
<evidence type="ECO:0000256" key="13">
    <source>
        <dbReference type="ARBA" id="ARBA00038954"/>
    </source>
</evidence>
<comment type="pathway">
    <text evidence="12">Carbohydrate degradation; L-arabinose degradation via L-arabinitol; D-xylulose 5-phosphate from L-arabinose (fungal route): step 2/5.</text>
</comment>
<dbReference type="InterPro" id="IPR036291">
    <property type="entry name" value="NAD(P)-bd_dom_sf"/>
</dbReference>
<evidence type="ECO:0000256" key="1">
    <source>
        <dbReference type="ARBA" id="ARBA00001947"/>
    </source>
</evidence>
<feature type="domain" description="Enoyl reductase (ER)" evidence="17">
    <location>
        <begin position="12"/>
        <end position="351"/>
    </location>
</feature>
<evidence type="ECO:0000256" key="14">
    <source>
        <dbReference type="ARBA" id="ARBA00039783"/>
    </source>
</evidence>
<evidence type="ECO:0000313" key="19">
    <source>
        <dbReference type="Proteomes" id="UP000050424"/>
    </source>
</evidence>
<comment type="catalytic activity">
    <reaction evidence="15">
        <text>L-arabinitol + NAD(+) = L-xylulose + NADH + H(+)</text>
        <dbReference type="Rhea" id="RHEA:16381"/>
        <dbReference type="ChEBI" id="CHEBI:15378"/>
        <dbReference type="ChEBI" id="CHEBI:17399"/>
        <dbReference type="ChEBI" id="CHEBI:18403"/>
        <dbReference type="ChEBI" id="CHEBI:57540"/>
        <dbReference type="ChEBI" id="CHEBI:57945"/>
        <dbReference type="EC" id="1.1.1.12"/>
    </reaction>
</comment>
<dbReference type="InterPro" id="IPR002328">
    <property type="entry name" value="ADH_Zn_CS"/>
</dbReference>
<evidence type="ECO:0000256" key="8">
    <source>
        <dbReference type="ARBA" id="ARBA00024843"/>
    </source>
</evidence>
<dbReference type="GO" id="GO:0046526">
    <property type="term" value="F:D-xylulose reductase activity"/>
    <property type="evidence" value="ECO:0007669"/>
    <property type="project" value="UniProtKB-EC"/>
</dbReference>
<evidence type="ECO:0000256" key="12">
    <source>
        <dbReference type="ARBA" id="ARBA00037881"/>
    </source>
</evidence>
<evidence type="ECO:0000256" key="3">
    <source>
        <dbReference type="ARBA" id="ARBA00022723"/>
    </source>
</evidence>
<evidence type="ECO:0000256" key="4">
    <source>
        <dbReference type="ARBA" id="ARBA00022833"/>
    </source>
</evidence>
<dbReference type="SUPFAM" id="SSF50129">
    <property type="entry name" value="GroES-like"/>
    <property type="match status" value="1"/>
</dbReference>
<keyword evidence="7" id="KW-0520">NAD</keyword>
<dbReference type="SUPFAM" id="SSF51735">
    <property type="entry name" value="NAD(P)-binding Rossmann-fold domains"/>
    <property type="match status" value="1"/>
</dbReference>
<dbReference type="Proteomes" id="UP000050424">
    <property type="component" value="Unassembled WGS sequence"/>
</dbReference>
<dbReference type="Gene3D" id="3.40.50.720">
    <property type="entry name" value="NAD(P)-binding Rossmann-like Domain"/>
    <property type="match status" value="1"/>
</dbReference>
<accession>A0A0P7BQS1</accession>
<dbReference type="PANTHER" id="PTHR43161">
    <property type="entry name" value="SORBITOL DEHYDROGENASE"/>
    <property type="match status" value="1"/>
</dbReference>
<keyword evidence="3 16" id="KW-0479">Metal-binding</keyword>
<comment type="cofactor">
    <cofactor evidence="1 16">
        <name>Zn(2+)</name>
        <dbReference type="ChEBI" id="CHEBI:29105"/>
    </cofactor>
</comment>
<dbReference type="GO" id="GO:0003939">
    <property type="term" value="F:L-iditol 2-dehydrogenase (NAD+) activity"/>
    <property type="evidence" value="ECO:0007669"/>
    <property type="project" value="TreeGrafter"/>
</dbReference>
<dbReference type="InterPro" id="IPR020843">
    <property type="entry name" value="ER"/>
</dbReference>
<sequence>MAQSNKSCLLYGAGKVRFEDRPVPVIEDPHDILIRISYVGVCGSDVHFWNHGGVTRKVSEEEPLVMGHEASGIVHSVGSAVASVKPGDRVAIEPGFPCRRCKRCKAGKYNLCPKMHFAADPPRAHGALCRLFKIPEDFAYKIPDSLSLQEAVLVEPLSVAVHGVRLSELKLGQSVLVLGSGTIGLLAAATAKAFGARAVFIADINQAKLDFAKGFVDCTTFVPSLDATPEKDAQRFCKEADLEDGVDVVLECSGVEASAQTGIFASAAGAIFVQIGMGKAVQSLPILAMLEKETVLKTSFRYGSGDYDVAVDLLSSRKVSVKSLISSEVPFERASEAWERTQKGEGIKNLIQGVQD</sequence>
<gene>
    <name evidence="18" type="ORF">AK830_g2734</name>
</gene>
<dbReference type="OrthoDB" id="3941538at2759"/>
<dbReference type="Pfam" id="PF08240">
    <property type="entry name" value="ADH_N"/>
    <property type="match status" value="1"/>
</dbReference>
<evidence type="ECO:0000259" key="17">
    <source>
        <dbReference type="SMART" id="SM00829"/>
    </source>
</evidence>
<name>A0A0P7BQS1_9HYPO</name>
<keyword evidence="4 16" id="KW-0862">Zinc</keyword>
<keyword evidence="5" id="KW-0119">Carbohydrate metabolism</keyword>
<dbReference type="GO" id="GO:0019568">
    <property type="term" value="P:arabinose catabolic process"/>
    <property type="evidence" value="ECO:0007669"/>
    <property type="project" value="UniProtKB-KW"/>
</dbReference>
<dbReference type="Gene3D" id="3.90.180.10">
    <property type="entry name" value="Medium-chain alcohol dehydrogenases, catalytic domain"/>
    <property type="match status" value="1"/>
</dbReference>
<dbReference type="Pfam" id="PF00107">
    <property type="entry name" value="ADH_zinc_N"/>
    <property type="match status" value="1"/>
</dbReference>
<dbReference type="PANTHER" id="PTHR43161:SF9">
    <property type="entry name" value="SORBITOL DEHYDROGENASE"/>
    <property type="match status" value="1"/>
</dbReference>
<comment type="pathway">
    <text evidence="9">Carbohydrate degradation; L-arabinose degradation via L-arabinitol; D-xylulose 5-phosphate from L-arabinose (fungal route): step 4/5.</text>
</comment>